<proteinExistence type="predicted"/>
<evidence type="ECO:0000313" key="7">
    <source>
        <dbReference type="Proteomes" id="UP000515123"/>
    </source>
</evidence>
<name>A0A6P5F7Z4_ANACO</name>
<keyword evidence="3" id="KW-0862">Zinc</keyword>
<evidence type="ECO:0000259" key="6">
    <source>
        <dbReference type="PROSITE" id="PS50966"/>
    </source>
</evidence>
<feature type="region of interest" description="Disordered" evidence="5">
    <location>
        <begin position="706"/>
        <end position="737"/>
    </location>
</feature>
<dbReference type="GeneID" id="109710970"/>
<dbReference type="AlphaFoldDB" id="A0A6P5F7Z4"/>
<dbReference type="SMART" id="SM00575">
    <property type="entry name" value="ZnF_PMZ"/>
    <property type="match status" value="1"/>
</dbReference>
<dbReference type="GO" id="GO:0008270">
    <property type="term" value="F:zinc ion binding"/>
    <property type="evidence" value="ECO:0007669"/>
    <property type="project" value="UniProtKB-KW"/>
</dbReference>
<dbReference type="Pfam" id="PF03101">
    <property type="entry name" value="FAR1"/>
    <property type="match status" value="1"/>
</dbReference>
<dbReference type="PANTHER" id="PTHR47718">
    <property type="entry name" value="OS01G0519700 PROTEIN"/>
    <property type="match status" value="1"/>
</dbReference>
<evidence type="ECO:0000256" key="4">
    <source>
        <dbReference type="PROSITE-ProRule" id="PRU00325"/>
    </source>
</evidence>
<keyword evidence="1" id="KW-0479">Metal-binding</keyword>
<dbReference type="InterPro" id="IPR004330">
    <property type="entry name" value="FAR1_DNA_bnd_dom"/>
</dbReference>
<feature type="domain" description="SWIM-type" evidence="6">
    <location>
        <begin position="533"/>
        <end position="569"/>
    </location>
</feature>
<evidence type="ECO:0000256" key="3">
    <source>
        <dbReference type="ARBA" id="ARBA00022833"/>
    </source>
</evidence>
<dbReference type="InterPro" id="IPR006564">
    <property type="entry name" value="Znf_PMZ"/>
</dbReference>
<evidence type="ECO:0000256" key="2">
    <source>
        <dbReference type="ARBA" id="ARBA00022771"/>
    </source>
</evidence>
<gene>
    <name evidence="8" type="primary">LOC109710970</name>
</gene>
<dbReference type="RefSeq" id="XP_020089395.1">
    <property type="nucleotide sequence ID" value="XM_020233806.1"/>
</dbReference>
<dbReference type="Pfam" id="PF04434">
    <property type="entry name" value="SWIM"/>
    <property type="match status" value="1"/>
</dbReference>
<accession>A0A6P5F7Z4</accession>
<keyword evidence="2 4" id="KW-0863">Zinc-finger</keyword>
<dbReference type="InterPro" id="IPR007527">
    <property type="entry name" value="Znf_SWIM"/>
</dbReference>
<evidence type="ECO:0000313" key="8">
    <source>
        <dbReference type="RefSeq" id="XP_020089395.1"/>
    </source>
</evidence>
<dbReference type="InterPro" id="IPR018289">
    <property type="entry name" value="MULE_transposase_dom"/>
</dbReference>
<dbReference type="OrthoDB" id="782308at2759"/>
<feature type="compositionally biased region" description="Polar residues" evidence="5">
    <location>
        <begin position="717"/>
        <end position="737"/>
    </location>
</feature>
<dbReference type="Proteomes" id="UP000515123">
    <property type="component" value="Linkage group 5"/>
</dbReference>
<evidence type="ECO:0000256" key="1">
    <source>
        <dbReference type="ARBA" id="ARBA00022723"/>
    </source>
</evidence>
<dbReference type="PROSITE" id="PS50966">
    <property type="entry name" value="ZF_SWIM"/>
    <property type="match status" value="1"/>
</dbReference>
<reference evidence="7" key="1">
    <citation type="journal article" date="2015" name="Nat. Genet.">
        <title>The pineapple genome and the evolution of CAM photosynthesis.</title>
        <authorList>
            <person name="Ming R."/>
            <person name="VanBuren R."/>
            <person name="Wai C.M."/>
            <person name="Tang H."/>
            <person name="Schatz M.C."/>
            <person name="Bowers J.E."/>
            <person name="Lyons E."/>
            <person name="Wang M.L."/>
            <person name="Chen J."/>
            <person name="Biggers E."/>
            <person name="Zhang J."/>
            <person name="Huang L."/>
            <person name="Zhang L."/>
            <person name="Miao W."/>
            <person name="Zhang J."/>
            <person name="Ye Z."/>
            <person name="Miao C."/>
            <person name="Lin Z."/>
            <person name="Wang H."/>
            <person name="Zhou H."/>
            <person name="Yim W.C."/>
            <person name="Priest H.D."/>
            <person name="Zheng C."/>
            <person name="Woodhouse M."/>
            <person name="Edger P.P."/>
            <person name="Guyot R."/>
            <person name="Guo H.B."/>
            <person name="Guo H."/>
            <person name="Zheng G."/>
            <person name="Singh R."/>
            <person name="Sharma A."/>
            <person name="Min X."/>
            <person name="Zheng Y."/>
            <person name="Lee H."/>
            <person name="Gurtowski J."/>
            <person name="Sedlazeck F.J."/>
            <person name="Harkess A."/>
            <person name="McKain M.R."/>
            <person name="Liao Z."/>
            <person name="Fang J."/>
            <person name="Liu J."/>
            <person name="Zhang X."/>
            <person name="Zhang Q."/>
            <person name="Hu W."/>
            <person name="Qin Y."/>
            <person name="Wang K."/>
            <person name="Chen L.Y."/>
            <person name="Shirley N."/>
            <person name="Lin Y.R."/>
            <person name="Liu L.Y."/>
            <person name="Hernandez A.G."/>
            <person name="Wright C.L."/>
            <person name="Bulone V."/>
            <person name="Tuskan G.A."/>
            <person name="Heath K."/>
            <person name="Zee F."/>
            <person name="Moore P.H."/>
            <person name="Sunkar R."/>
            <person name="Leebens-Mack J.H."/>
            <person name="Mockler T."/>
            <person name="Bennetzen J.L."/>
            <person name="Freeling M."/>
            <person name="Sankoff D."/>
            <person name="Paterson A.H."/>
            <person name="Zhu X."/>
            <person name="Yang X."/>
            <person name="Smith J.A."/>
            <person name="Cushman J.C."/>
            <person name="Paull R.E."/>
            <person name="Yu Q."/>
        </authorList>
    </citation>
    <scope>NUCLEOTIDE SEQUENCE [LARGE SCALE GENOMIC DNA]</scope>
    <source>
        <strain evidence="7">cv. F153</strain>
    </source>
</reference>
<dbReference type="Pfam" id="PF10551">
    <property type="entry name" value="MULE"/>
    <property type="match status" value="1"/>
</dbReference>
<protein>
    <submittedName>
        <fullName evidence="8">Protein FAR1-RELATED SEQUENCE 5-like</fullName>
    </submittedName>
</protein>
<sequence length="785" mass="90234">MAASIRNHVMVDKTNDNSIWEYINIDAYDKKLEVGIIVNSEDEAYNLYNEYALRKGFSIRKGNKRLVDGVLRQREYVCSKAGFSDSKDPCNLKGINRLVTRTGCTARVRFSIKSGAWEVTHFNDMHNHEFAKQEERHNLRSGRRMLDSHAAVISSMVQAGIKPIKSYSYLAKQVGGTQNVGFTKKDCYNFLHTARKVMIEAGDGQSVINYFKHRQLEDPMFFYSVQVDQENQMANFFWRDGRSKLDYDAFGHVIIFYTTYRTNKYNMICAPFVEINHHWKNVLFGCAFLLDETTESFIWLFETFLEAMGGQEPRSIFTDQDQAMANAIRIVFPKSRHRLCLWHLWNNAKKHLAGIYGNSNFNAKFSKCLSGCVDEMEFQSVWEDMIKTFNLQDNVWLNRLYEIRAKWCTALNMDFFSAKTKSTQRSESTNSVFHQIFGTSLPLIQVIECYEKKAEDMRQGERDEDFHCKNGAPKSVISYGGILENAANVYTIKLFAMFKEEFLEGVGLNCIEVNVEQKLVTYTLNKSSEKKAFFVKFDTSDFNISCSCKLFESLGLLCRHSLRVLLVNNVNAIPTQYILHRWTKDAKKRLMCHTTESSNKDEKSARALRLSELNHLGHNIFDKGSLTVEGTKIVKDKLMETLELLEKSFGSLNTSENLKGKSVCNSAIRFVNDTHSSDENMQVLDPPCVRKKGLTNARIKSQLEKKVKRKKMRETSHVSQSHQNQMFRSSSSTMPQHGATQMSQLNQKPMIYSGHFQGPQTGYNQVQALTPFQMMQSTFFSNATI</sequence>
<keyword evidence="7" id="KW-1185">Reference proteome</keyword>
<organism evidence="7 8">
    <name type="scientific">Ananas comosus</name>
    <name type="common">Pineapple</name>
    <name type="synonym">Ananas ananas</name>
    <dbReference type="NCBI Taxonomy" id="4615"/>
    <lineage>
        <taxon>Eukaryota</taxon>
        <taxon>Viridiplantae</taxon>
        <taxon>Streptophyta</taxon>
        <taxon>Embryophyta</taxon>
        <taxon>Tracheophyta</taxon>
        <taxon>Spermatophyta</taxon>
        <taxon>Magnoliopsida</taxon>
        <taxon>Liliopsida</taxon>
        <taxon>Poales</taxon>
        <taxon>Bromeliaceae</taxon>
        <taxon>Bromelioideae</taxon>
        <taxon>Ananas</taxon>
    </lineage>
</organism>
<evidence type="ECO:0000256" key="5">
    <source>
        <dbReference type="SAM" id="MobiDB-lite"/>
    </source>
</evidence>
<reference evidence="8" key="2">
    <citation type="submission" date="2025-08" db="UniProtKB">
        <authorList>
            <consortium name="RefSeq"/>
        </authorList>
    </citation>
    <scope>IDENTIFICATION</scope>
    <source>
        <tissue evidence="8">Leaf</tissue>
    </source>
</reference>
<dbReference type="PANTHER" id="PTHR47718:SF17">
    <property type="entry name" value="PROTEIN FAR1-RELATED SEQUENCE 5-LIKE"/>
    <property type="match status" value="1"/>
</dbReference>